<evidence type="ECO:0000313" key="2">
    <source>
        <dbReference type="EMBL" id="NEY82378.1"/>
    </source>
</evidence>
<accession>A0A6B3VYP7</accession>
<gene>
    <name evidence="2" type="ORF">G4D64_12895</name>
    <name evidence="1" type="ORF">H1Z61_13290</name>
</gene>
<protein>
    <recommendedName>
        <fullName evidence="5">Bacterial EndoU nuclease domain-containing protein</fullName>
    </recommendedName>
</protein>
<comment type="caution">
    <text evidence="2">The sequence shown here is derived from an EMBL/GenBank/DDBJ whole genome shotgun (WGS) entry which is preliminary data.</text>
</comment>
<proteinExistence type="predicted"/>
<sequence>MIHVLEGHFNRPLANNRSIFDISPDELKRILQKPSTVKKPIKKLEGGQYVRVVDTGKVIGRSSLKSGGKETTYIKVITDKAGNLITTYPVPKP</sequence>
<keyword evidence="3" id="KW-1185">Reference proteome</keyword>
<organism evidence="2 3">
    <name type="scientific">Bacillus aquiflavi</name>
    <dbReference type="NCBI Taxonomy" id="2672567"/>
    <lineage>
        <taxon>Bacteria</taxon>
        <taxon>Bacillati</taxon>
        <taxon>Bacillota</taxon>
        <taxon>Bacilli</taxon>
        <taxon>Bacillales</taxon>
        <taxon>Bacillaceae</taxon>
        <taxon>Bacillus</taxon>
    </lineage>
</organism>
<dbReference type="Proteomes" id="UP000570010">
    <property type="component" value="Unassembled WGS sequence"/>
</dbReference>
<name>A0A6B3VYP7_9BACI</name>
<reference evidence="1 4" key="2">
    <citation type="submission" date="2020-07" db="EMBL/GenBank/DDBJ databases">
        <authorList>
            <person name="Feng H."/>
        </authorList>
    </citation>
    <scope>NUCLEOTIDE SEQUENCE [LARGE SCALE GENOMIC DNA]</scope>
    <source>
        <strain evidence="4">s-12</strain>
        <strain evidence="1">S-12</strain>
    </source>
</reference>
<dbReference type="RefSeq" id="WP_163242786.1">
    <property type="nucleotide sequence ID" value="NZ_JAAIWN010000033.1"/>
</dbReference>
<evidence type="ECO:0000313" key="3">
    <source>
        <dbReference type="Proteomes" id="UP000472971"/>
    </source>
</evidence>
<dbReference type="EMBL" id="JAAIWN010000033">
    <property type="protein sequence ID" value="NEY82378.1"/>
    <property type="molecule type" value="Genomic_DNA"/>
</dbReference>
<dbReference type="AlphaFoldDB" id="A0A6B3VYP7"/>
<reference evidence="2 3" key="1">
    <citation type="submission" date="2020-02" db="EMBL/GenBank/DDBJ databases">
        <title>Bacillus aquiflavi sp. nov., isolated from yellow water of strong flavor Chinese baijiu in Yibin region of China.</title>
        <authorList>
            <person name="Xie J."/>
        </authorList>
    </citation>
    <scope>NUCLEOTIDE SEQUENCE [LARGE SCALE GENOMIC DNA]</scope>
    <source>
        <strain evidence="2 3">3H-10</strain>
    </source>
</reference>
<evidence type="ECO:0000313" key="1">
    <source>
        <dbReference type="EMBL" id="MBA4538080.1"/>
    </source>
</evidence>
<evidence type="ECO:0000313" key="4">
    <source>
        <dbReference type="Proteomes" id="UP000570010"/>
    </source>
</evidence>
<dbReference type="EMBL" id="JACEIO010000034">
    <property type="protein sequence ID" value="MBA4538080.1"/>
    <property type="molecule type" value="Genomic_DNA"/>
</dbReference>
<dbReference type="Proteomes" id="UP000472971">
    <property type="component" value="Unassembled WGS sequence"/>
</dbReference>
<evidence type="ECO:0008006" key="5">
    <source>
        <dbReference type="Google" id="ProtNLM"/>
    </source>
</evidence>